<evidence type="ECO:0000313" key="7">
    <source>
        <dbReference type="Proteomes" id="UP000006055"/>
    </source>
</evidence>
<dbReference type="GO" id="GO:0009245">
    <property type="term" value="P:lipid A biosynthetic process"/>
    <property type="evidence" value="ECO:0007669"/>
    <property type="project" value="TreeGrafter"/>
</dbReference>
<evidence type="ECO:0000259" key="5">
    <source>
        <dbReference type="Pfam" id="PF00149"/>
    </source>
</evidence>
<dbReference type="GO" id="GO:0008758">
    <property type="term" value="F:UDP-2,3-diacylglucosamine hydrolase activity"/>
    <property type="evidence" value="ECO:0007669"/>
    <property type="project" value="TreeGrafter"/>
</dbReference>
<dbReference type="STRING" id="706587.Desti_2311"/>
<feature type="domain" description="Calcineurin-like phosphoesterase" evidence="5">
    <location>
        <begin position="224"/>
        <end position="393"/>
    </location>
</feature>
<dbReference type="GO" id="GO:0046872">
    <property type="term" value="F:metal ion binding"/>
    <property type="evidence" value="ECO:0007669"/>
    <property type="project" value="UniProtKB-KW"/>
</dbReference>
<dbReference type="AlphaFoldDB" id="I4C607"/>
<dbReference type="RefSeq" id="WP_014810141.1">
    <property type="nucleotide sequence ID" value="NC_018025.1"/>
</dbReference>
<protein>
    <submittedName>
        <fullName evidence="6">Putative phosphohydrolase</fullName>
    </submittedName>
</protein>
<name>I4C607_DESTA</name>
<dbReference type="eggNOG" id="COG1408">
    <property type="taxonomic scope" value="Bacteria"/>
</dbReference>
<feature type="transmembrane region" description="Helical" evidence="4">
    <location>
        <begin position="81"/>
        <end position="109"/>
    </location>
</feature>
<proteinExistence type="predicted"/>
<keyword evidence="4" id="KW-0472">Membrane</keyword>
<dbReference type="Proteomes" id="UP000006055">
    <property type="component" value="Chromosome"/>
</dbReference>
<keyword evidence="4" id="KW-0812">Transmembrane</keyword>
<dbReference type="Pfam" id="PF00149">
    <property type="entry name" value="Metallophos"/>
    <property type="match status" value="1"/>
</dbReference>
<dbReference type="InterPro" id="IPR051158">
    <property type="entry name" value="Metallophosphoesterase_sf"/>
</dbReference>
<keyword evidence="2 6" id="KW-0378">Hydrolase</keyword>
<dbReference type="KEGG" id="dti:Desti_2311"/>
<evidence type="ECO:0000256" key="2">
    <source>
        <dbReference type="ARBA" id="ARBA00022801"/>
    </source>
</evidence>
<evidence type="ECO:0000313" key="6">
    <source>
        <dbReference type="EMBL" id="AFM24998.1"/>
    </source>
</evidence>
<feature type="compositionally biased region" description="Polar residues" evidence="3">
    <location>
        <begin position="140"/>
        <end position="158"/>
    </location>
</feature>
<dbReference type="PANTHER" id="PTHR31302:SF31">
    <property type="entry name" value="PHOSPHODIESTERASE YAEI"/>
    <property type="match status" value="1"/>
</dbReference>
<dbReference type="GO" id="GO:0016020">
    <property type="term" value="C:membrane"/>
    <property type="evidence" value="ECO:0007669"/>
    <property type="project" value="GOC"/>
</dbReference>
<evidence type="ECO:0000256" key="3">
    <source>
        <dbReference type="SAM" id="MobiDB-lite"/>
    </source>
</evidence>
<feature type="transmembrane region" description="Helical" evidence="4">
    <location>
        <begin position="43"/>
        <end position="61"/>
    </location>
</feature>
<dbReference type="EMBL" id="CP003360">
    <property type="protein sequence ID" value="AFM24998.1"/>
    <property type="molecule type" value="Genomic_DNA"/>
</dbReference>
<accession>I4C607</accession>
<reference evidence="7" key="1">
    <citation type="submission" date="2012-06" db="EMBL/GenBank/DDBJ databases">
        <title>Complete sequence of chromosome of Desulfomonile tiedjei DSM 6799.</title>
        <authorList>
            <person name="Lucas S."/>
            <person name="Copeland A."/>
            <person name="Lapidus A."/>
            <person name="Glavina del Rio T."/>
            <person name="Dalin E."/>
            <person name="Tice H."/>
            <person name="Bruce D."/>
            <person name="Goodwin L."/>
            <person name="Pitluck S."/>
            <person name="Peters L."/>
            <person name="Ovchinnikova G."/>
            <person name="Zeytun A."/>
            <person name="Lu M."/>
            <person name="Kyrpides N."/>
            <person name="Mavromatis K."/>
            <person name="Ivanova N."/>
            <person name="Brettin T."/>
            <person name="Detter J.C."/>
            <person name="Han C."/>
            <person name="Larimer F."/>
            <person name="Land M."/>
            <person name="Hauser L."/>
            <person name="Markowitz V."/>
            <person name="Cheng J.-F."/>
            <person name="Hugenholtz P."/>
            <person name="Woyke T."/>
            <person name="Wu D."/>
            <person name="Spring S."/>
            <person name="Schroeder M."/>
            <person name="Brambilla E."/>
            <person name="Klenk H.-P."/>
            <person name="Eisen J.A."/>
        </authorList>
    </citation>
    <scope>NUCLEOTIDE SEQUENCE [LARGE SCALE GENOMIC DNA]</scope>
    <source>
        <strain evidence="7">ATCC 49306 / DSM 6799 / DCB-1</strain>
    </source>
</reference>
<evidence type="ECO:0000256" key="1">
    <source>
        <dbReference type="ARBA" id="ARBA00022723"/>
    </source>
</evidence>
<dbReference type="OrthoDB" id="9780884at2"/>
<dbReference type="PANTHER" id="PTHR31302">
    <property type="entry name" value="TRANSMEMBRANE PROTEIN WITH METALLOPHOSPHOESTERASE DOMAIN-RELATED"/>
    <property type="match status" value="1"/>
</dbReference>
<dbReference type="Gene3D" id="3.60.21.10">
    <property type="match status" value="1"/>
</dbReference>
<keyword evidence="1" id="KW-0479">Metal-binding</keyword>
<dbReference type="SUPFAM" id="SSF56300">
    <property type="entry name" value="Metallo-dependent phosphatases"/>
    <property type="match status" value="1"/>
</dbReference>
<sequence>MSKTFLFFVAICTFAMLCQWFVFSRTRQYLFSRYSPVTRKVAYGVLLGFAIANLMGVTFGLDPELLPGAFAQQFAVVGYFSYLGIILGLCIVFLLIGLVSTALDLPALLVRTAGNMKQRVMNFGRDETGCVHSPLKQGLRESSSSSPTNDSQEQNATTEKGMPRGDSDGPSLGRRTFLKWSSATGFCLIGAGATHGIVEAYEEPTIEAFDVLHPKLDGLSQPITVLQVTDFHFGLFLNDSELEYLVERLNTLNGDAVLLTGDLFHSPLTPVSVAAPILRKLKPRSIGNFAVLGNHDFYAGISRSLECIHQSGITLLRNEWITFKSGNGFLHLGGIDDPLGNWMWGTEFPKFNELTEQTPDIPGFKLLLSHRPTVMPYAAEGFADMVLAGHVHGGQIVFPAGGQGRGVSIARVAYEYTHGWYKKNDVSMYVNRGVGLTFLPWRINCSPEILVLHLKPSQDGESKIVDSRNRVIKM</sequence>
<evidence type="ECO:0000256" key="4">
    <source>
        <dbReference type="SAM" id="Phobius"/>
    </source>
</evidence>
<dbReference type="HOGENOM" id="CLU_587581_0_0_7"/>
<feature type="transmembrane region" description="Helical" evidence="4">
    <location>
        <begin position="6"/>
        <end position="23"/>
    </location>
</feature>
<keyword evidence="7" id="KW-1185">Reference proteome</keyword>
<keyword evidence="4" id="KW-1133">Transmembrane helix</keyword>
<organism evidence="6 7">
    <name type="scientific">Desulfomonile tiedjei (strain ATCC 49306 / DSM 6799 / DCB-1)</name>
    <dbReference type="NCBI Taxonomy" id="706587"/>
    <lineage>
        <taxon>Bacteria</taxon>
        <taxon>Pseudomonadati</taxon>
        <taxon>Thermodesulfobacteriota</taxon>
        <taxon>Desulfomonilia</taxon>
        <taxon>Desulfomonilales</taxon>
        <taxon>Desulfomonilaceae</taxon>
        <taxon>Desulfomonile</taxon>
    </lineage>
</organism>
<gene>
    <name evidence="6" type="ordered locus">Desti_2311</name>
</gene>
<dbReference type="InterPro" id="IPR029052">
    <property type="entry name" value="Metallo-depent_PP-like"/>
</dbReference>
<dbReference type="InterPro" id="IPR004843">
    <property type="entry name" value="Calcineurin-like_PHP"/>
</dbReference>
<feature type="region of interest" description="Disordered" evidence="3">
    <location>
        <begin position="135"/>
        <end position="171"/>
    </location>
</feature>